<dbReference type="InterPro" id="IPR000792">
    <property type="entry name" value="Tscrpt_reg_LuxR_C"/>
</dbReference>
<dbReference type="CDD" id="cd06170">
    <property type="entry name" value="LuxR_C_like"/>
    <property type="match status" value="1"/>
</dbReference>
<protein>
    <submittedName>
        <fullName evidence="5">Helix-turn-helix transcriptional regulator</fullName>
    </submittedName>
</protein>
<dbReference type="Proteomes" id="UP000316639">
    <property type="component" value="Unassembled WGS sequence"/>
</dbReference>
<dbReference type="SMART" id="SM00421">
    <property type="entry name" value="HTH_LUXR"/>
    <property type="match status" value="1"/>
</dbReference>
<evidence type="ECO:0000256" key="1">
    <source>
        <dbReference type="ARBA" id="ARBA00023015"/>
    </source>
</evidence>
<dbReference type="RefSeq" id="WP_146353141.1">
    <property type="nucleotide sequence ID" value="NZ_VOBR01000010.1"/>
</dbReference>
<gene>
    <name evidence="5" type="ORF">FKR81_17560</name>
</gene>
<dbReference type="InterPro" id="IPR016032">
    <property type="entry name" value="Sig_transdc_resp-reg_C-effctor"/>
</dbReference>
<comment type="caution">
    <text evidence="5">The sequence shown here is derived from an EMBL/GenBank/DDBJ whole genome shotgun (WGS) entry which is preliminary data.</text>
</comment>
<evidence type="ECO:0000256" key="3">
    <source>
        <dbReference type="ARBA" id="ARBA00023163"/>
    </source>
</evidence>
<dbReference type="Gene3D" id="1.10.10.10">
    <property type="entry name" value="Winged helix-like DNA-binding domain superfamily/Winged helix DNA-binding domain"/>
    <property type="match status" value="1"/>
</dbReference>
<keyword evidence="6" id="KW-1185">Reference proteome</keyword>
<accession>A0A563ETH3</accession>
<dbReference type="Pfam" id="PF00196">
    <property type="entry name" value="GerE"/>
    <property type="match status" value="1"/>
</dbReference>
<dbReference type="InterPro" id="IPR036388">
    <property type="entry name" value="WH-like_DNA-bd_sf"/>
</dbReference>
<sequence length="298" mass="32036">MLGRCGMTALAEPVVLGSVVSSLPVECDGAFLGTTDPFSGLVDGGWSSGLPCPWETLALGDSLRPFGFPHELGMLLTAQGVCWGRMALYRRAVSFSRSEETAFRRMAGDLTAELMRRALRIPVGRVPSDHLGVINLGFDGSVDSINDQGRELLDFGGAQRCPDNPLLPIALRPLCAGLLRGSRRGVMLLPDENLGWLQVHGTVQHGVGRRCVTVSLQAARPLQVAPILLAARGATPRAVQVTLRVLRGMTSAEIAAELKISPHTVQDHLKPVFTALSVNSRRQLISSLFPTLKPYDLC</sequence>
<dbReference type="PANTHER" id="PTHR44688:SF16">
    <property type="entry name" value="DNA-BINDING TRANSCRIPTIONAL ACTIVATOR DEVR_DOSR"/>
    <property type="match status" value="1"/>
</dbReference>
<dbReference type="AlphaFoldDB" id="A0A563ETH3"/>
<dbReference type="EMBL" id="VOBR01000010">
    <property type="protein sequence ID" value="TWP50892.1"/>
    <property type="molecule type" value="Genomic_DNA"/>
</dbReference>
<feature type="domain" description="HTH luxR-type" evidence="4">
    <location>
        <begin position="231"/>
        <end position="288"/>
    </location>
</feature>
<keyword evidence="1" id="KW-0805">Transcription regulation</keyword>
<proteinExistence type="predicted"/>
<evidence type="ECO:0000256" key="2">
    <source>
        <dbReference type="ARBA" id="ARBA00023125"/>
    </source>
</evidence>
<evidence type="ECO:0000313" key="6">
    <source>
        <dbReference type="Proteomes" id="UP000316639"/>
    </source>
</evidence>
<dbReference type="PRINTS" id="PR00038">
    <property type="entry name" value="HTHLUXR"/>
</dbReference>
<dbReference type="SUPFAM" id="SSF46894">
    <property type="entry name" value="C-terminal effector domain of the bipartite response regulators"/>
    <property type="match status" value="1"/>
</dbReference>
<evidence type="ECO:0000313" key="5">
    <source>
        <dbReference type="EMBL" id="TWP50892.1"/>
    </source>
</evidence>
<keyword evidence="3" id="KW-0804">Transcription</keyword>
<dbReference type="GO" id="GO:0003677">
    <property type="term" value="F:DNA binding"/>
    <property type="evidence" value="ECO:0007669"/>
    <property type="project" value="UniProtKB-KW"/>
</dbReference>
<dbReference type="PANTHER" id="PTHR44688">
    <property type="entry name" value="DNA-BINDING TRANSCRIPTIONAL ACTIVATOR DEVR_DOSR"/>
    <property type="match status" value="1"/>
</dbReference>
<organism evidence="5 6">
    <name type="scientific">Lentzea tibetensis</name>
    <dbReference type="NCBI Taxonomy" id="2591470"/>
    <lineage>
        <taxon>Bacteria</taxon>
        <taxon>Bacillati</taxon>
        <taxon>Actinomycetota</taxon>
        <taxon>Actinomycetes</taxon>
        <taxon>Pseudonocardiales</taxon>
        <taxon>Pseudonocardiaceae</taxon>
        <taxon>Lentzea</taxon>
    </lineage>
</organism>
<dbReference type="GO" id="GO:0006355">
    <property type="term" value="P:regulation of DNA-templated transcription"/>
    <property type="evidence" value="ECO:0007669"/>
    <property type="project" value="InterPro"/>
</dbReference>
<name>A0A563ETH3_9PSEU</name>
<dbReference type="OrthoDB" id="9815744at2"/>
<evidence type="ECO:0000259" key="4">
    <source>
        <dbReference type="SMART" id="SM00421"/>
    </source>
</evidence>
<reference evidence="5 6" key="1">
    <citation type="submission" date="2019-07" db="EMBL/GenBank/DDBJ databases">
        <title>Lentzea xizangensis sp. nov., isolated from Qinghai-Tibetan Plateau Soils.</title>
        <authorList>
            <person name="Huang J."/>
        </authorList>
    </citation>
    <scope>NUCLEOTIDE SEQUENCE [LARGE SCALE GENOMIC DNA]</scope>
    <source>
        <strain evidence="5 6">FXJ1.1311</strain>
    </source>
</reference>
<keyword evidence="2" id="KW-0238">DNA-binding</keyword>